<accession>A0AA39X982</accession>
<dbReference type="AlphaFoldDB" id="A0AA39X982"/>
<reference evidence="1" key="1">
    <citation type="submission" date="2023-06" db="EMBL/GenBank/DDBJ databases">
        <title>Genome-scale phylogeny and comparative genomics of the fungal order Sordariales.</title>
        <authorList>
            <consortium name="Lawrence Berkeley National Laboratory"/>
            <person name="Hensen N."/>
            <person name="Bonometti L."/>
            <person name="Westerberg I."/>
            <person name="Brannstrom I.O."/>
            <person name="Guillou S."/>
            <person name="Cros-Aarteil S."/>
            <person name="Calhoun S."/>
            <person name="Haridas S."/>
            <person name="Kuo A."/>
            <person name="Mondo S."/>
            <person name="Pangilinan J."/>
            <person name="Riley R."/>
            <person name="LaButti K."/>
            <person name="Andreopoulos B."/>
            <person name="Lipzen A."/>
            <person name="Chen C."/>
            <person name="Yanf M."/>
            <person name="Daum C."/>
            <person name="Ng V."/>
            <person name="Clum A."/>
            <person name="Steindorff A."/>
            <person name="Ohm R."/>
            <person name="Martin F."/>
            <person name="Silar P."/>
            <person name="Natvig D."/>
            <person name="Lalanne C."/>
            <person name="Gautier V."/>
            <person name="Ament-velasquez S.L."/>
            <person name="Kruys A."/>
            <person name="Hutchinson M.I."/>
            <person name="Powell A.J."/>
            <person name="Barry K."/>
            <person name="Miller A.N."/>
            <person name="Grigoriev I.V."/>
            <person name="Debuchy R."/>
            <person name="Gladieux P."/>
            <person name="Thoren M.H."/>
            <person name="Johannesson H."/>
        </authorList>
    </citation>
    <scope>NUCLEOTIDE SEQUENCE</scope>
    <source>
        <strain evidence="1">SMH3391-2</strain>
    </source>
</reference>
<evidence type="ECO:0000313" key="2">
    <source>
        <dbReference type="Proteomes" id="UP001174934"/>
    </source>
</evidence>
<evidence type="ECO:0000313" key="1">
    <source>
        <dbReference type="EMBL" id="KAK0629628.1"/>
    </source>
</evidence>
<dbReference type="Proteomes" id="UP001174934">
    <property type="component" value="Unassembled WGS sequence"/>
</dbReference>
<gene>
    <name evidence="1" type="ORF">B0T17DRAFT_526010</name>
</gene>
<organism evidence="1 2">
    <name type="scientific">Bombardia bombarda</name>
    <dbReference type="NCBI Taxonomy" id="252184"/>
    <lineage>
        <taxon>Eukaryota</taxon>
        <taxon>Fungi</taxon>
        <taxon>Dikarya</taxon>
        <taxon>Ascomycota</taxon>
        <taxon>Pezizomycotina</taxon>
        <taxon>Sordariomycetes</taxon>
        <taxon>Sordariomycetidae</taxon>
        <taxon>Sordariales</taxon>
        <taxon>Lasiosphaeriaceae</taxon>
        <taxon>Bombardia</taxon>
    </lineage>
</organism>
<protein>
    <submittedName>
        <fullName evidence="1">Uncharacterized protein</fullName>
    </submittedName>
</protein>
<proteinExistence type="predicted"/>
<comment type="caution">
    <text evidence="1">The sequence shown here is derived from an EMBL/GenBank/DDBJ whole genome shotgun (WGS) entry which is preliminary data.</text>
</comment>
<name>A0AA39X982_9PEZI</name>
<keyword evidence="2" id="KW-1185">Reference proteome</keyword>
<sequence length="103" mass="11650">MHSSAHRLIARPLPRPWSNNTWRLQLQIKKMFSTEPGQMSEVSGALTLVSLGAGFPGLASFHRYDFPGRRTRKAGERGEKSHRLKEPLTCFRLTQNAFLNCGI</sequence>
<dbReference type="EMBL" id="JAULSR010000002">
    <property type="protein sequence ID" value="KAK0629628.1"/>
    <property type="molecule type" value="Genomic_DNA"/>
</dbReference>